<organism evidence="2 3">
    <name type="scientific">Aspergillus oryzae</name>
    <name type="common">Yellow koji mold</name>
    <dbReference type="NCBI Taxonomy" id="5062"/>
    <lineage>
        <taxon>Eukaryota</taxon>
        <taxon>Fungi</taxon>
        <taxon>Dikarya</taxon>
        <taxon>Ascomycota</taxon>
        <taxon>Pezizomycotina</taxon>
        <taxon>Eurotiomycetes</taxon>
        <taxon>Eurotiomycetidae</taxon>
        <taxon>Eurotiales</taxon>
        <taxon>Aspergillaceae</taxon>
        <taxon>Aspergillus</taxon>
        <taxon>Aspergillus subgen. Circumdati</taxon>
    </lineage>
</organism>
<accession>A0AAN4YQG8</accession>
<proteinExistence type="predicted"/>
<feature type="compositionally biased region" description="Basic and acidic residues" evidence="1">
    <location>
        <begin position="1"/>
        <end position="10"/>
    </location>
</feature>
<evidence type="ECO:0000313" key="2">
    <source>
        <dbReference type="EMBL" id="GMG34298.1"/>
    </source>
</evidence>
<feature type="compositionally biased region" description="Polar residues" evidence="1">
    <location>
        <begin position="40"/>
        <end position="49"/>
    </location>
</feature>
<gene>
    <name evidence="2" type="ORF">Aory04_000967300</name>
</gene>
<evidence type="ECO:0000313" key="3">
    <source>
        <dbReference type="Proteomes" id="UP001165205"/>
    </source>
</evidence>
<feature type="region of interest" description="Disordered" evidence="1">
    <location>
        <begin position="1"/>
        <end position="68"/>
    </location>
</feature>
<feature type="region of interest" description="Disordered" evidence="1">
    <location>
        <begin position="100"/>
        <end position="128"/>
    </location>
</feature>
<feature type="compositionally biased region" description="Polar residues" evidence="1">
    <location>
        <begin position="115"/>
        <end position="127"/>
    </location>
</feature>
<sequence length="268" mass="29901">MSKSPVESHKPNSKTDSQQFSGSEGPEVQHVEIASGPGTGSCSNPSTPFDMSDERQLYSRTPPPSRTLANARVALQQLVLKSRYDSSYMPLEEYGPLGSINLPTQPPPARVVDQSDVSNTRKSSSHSAGFDARYAQENALPAISFGVNTPMPRWRIERIHPLLARGSPALRWVFDAGTDFARFGWSDDMVYEYAYRWLEESLNDSSFRRYARSKILDGHGEEPLPTLPPAPSTCYFQSWSQSSGADGSWYTHADYERSRMAWPIGTQQ</sequence>
<name>A0AAN4YQG8_ASPOZ</name>
<dbReference type="AlphaFoldDB" id="A0AAN4YQG8"/>
<evidence type="ECO:0000256" key="1">
    <source>
        <dbReference type="SAM" id="MobiDB-lite"/>
    </source>
</evidence>
<protein>
    <submittedName>
        <fullName evidence="2">Unnamed protein product</fullName>
    </submittedName>
</protein>
<dbReference type="EMBL" id="BSYA01000136">
    <property type="protein sequence ID" value="GMG34298.1"/>
    <property type="molecule type" value="Genomic_DNA"/>
</dbReference>
<dbReference type="Proteomes" id="UP001165205">
    <property type="component" value="Unassembled WGS sequence"/>
</dbReference>
<comment type="caution">
    <text evidence="2">The sequence shown here is derived from an EMBL/GenBank/DDBJ whole genome shotgun (WGS) entry which is preliminary data.</text>
</comment>
<reference evidence="2" key="1">
    <citation type="submission" date="2023-04" db="EMBL/GenBank/DDBJ databases">
        <title>Aspergillus oryzae NBRC 4228.</title>
        <authorList>
            <person name="Ichikawa N."/>
            <person name="Sato H."/>
            <person name="Tonouchi N."/>
        </authorList>
    </citation>
    <scope>NUCLEOTIDE SEQUENCE</scope>
    <source>
        <strain evidence="2">NBRC 4228</strain>
    </source>
</reference>